<accession>A0AAW1QB05</accession>
<name>A0AAW1QB05_9CHLO</name>
<dbReference type="Proteomes" id="UP001489004">
    <property type="component" value="Unassembled WGS sequence"/>
</dbReference>
<comment type="caution">
    <text evidence="2">The sequence shown here is derived from an EMBL/GenBank/DDBJ whole genome shotgun (WGS) entry which is preliminary data.</text>
</comment>
<sequence length="727" mass="81491">MLMSVAASIYRTGDFCTQAVRDPRNATEFGLRFLWHDFVAKLLRRPSDFQQGQAQASAPKARAFVQWQAFRSDSRRSEKRQKGAPDAQLHSSEHIEWNIKSAVAGTLHRYLQPPVELRNQQQRHPQATDRVAIVIGRSTRAVDPDLHVGSAAHERVVVLPTPAYGPAVLDSHIAVTSTADGALEQSLSHASSSSAIERDFDIIRQHVEPGFLQQRGSGVSVLGWMPHSWEGFGESVLNVSETAYSEDELWAQDAEAISRQLYGEEDRWEQLYCDQGLTGAGAGEPYQEFQRCNPWRWIHFHSEVLPNLGASGKTTMQAPRRDFEALRQTWQSTPLATFEGKAPMKHGKASVLVLFHYFEKPGTCPEDEEIQVIRNNLLYFLRVAVRANDGADYIINMGGRIDPALLTLIPPFPNVRVRFIESSTAHSDTCTFHKTLLEQGHKLFHQYKWFVLINNGMRGPFARAGTGSEKVHWTQPFISRLTDQVKLVGTYVSCEVETHVQGPFWLTDRVGVQVMLDILGGCWADHWADIVNGEVGVSQQLLASGYNIASLQHEYAGVDFRLEPERLKCRGKQNPTFCCGLEDPLQLHWVKFGGQVYRLGLIAPLLLRMVEDFTERTLALTPALVPNHRWQAPSPAWYAQQEAALQAHQAQASVWALTARVFSSVFSFSRKGAAASRGGGADASVRYIMLLGDEDGRVQFRYQLHPHMSGFETSELHPDDGHELIPD</sequence>
<dbReference type="AlphaFoldDB" id="A0AAW1QB05"/>
<feature type="region of interest" description="Disordered" evidence="1">
    <location>
        <begin position="72"/>
        <end position="91"/>
    </location>
</feature>
<proteinExistence type="predicted"/>
<gene>
    <name evidence="2" type="ORF">WJX72_001639</name>
</gene>
<dbReference type="EMBL" id="JALJOR010000004">
    <property type="protein sequence ID" value="KAK9817752.1"/>
    <property type="molecule type" value="Genomic_DNA"/>
</dbReference>
<evidence type="ECO:0000256" key="1">
    <source>
        <dbReference type="SAM" id="MobiDB-lite"/>
    </source>
</evidence>
<keyword evidence="3" id="KW-1185">Reference proteome</keyword>
<evidence type="ECO:0000313" key="2">
    <source>
        <dbReference type="EMBL" id="KAK9817752.1"/>
    </source>
</evidence>
<protein>
    <submittedName>
        <fullName evidence="2">Uncharacterized protein</fullName>
    </submittedName>
</protein>
<organism evidence="2 3">
    <name type="scientific">[Myrmecia] bisecta</name>
    <dbReference type="NCBI Taxonomy" id="41462"/>
    <lineage>
        <taxon>Eukaryota</taxon>
        <taxon>Viridiplantae</taxon>
        <taxon>Chlorophyta</taxon>
        <taxon>core chlorophytes</taxon>
        <taxon>Trebouxiophyceae</taxon>
        <taxon>Trebouxiales</taxon>
        <taxon>Trebouxiaceae</taxon>
        <taxon>Myrmecia</taxon>
    </lineage>
</organism>
<feature type="compositionally biased region" description="Basic and acidic residues" evidence="1">
    <location>
        <begin position="72"/>
        <end position="83"/>
    </location>
</feature>
<reference evidence="2 3" key="1">
    <citation type="journal article" date="2024" name="Nat. Commun.">
        <title>Phylogenomics reveals the evolutionary origins of lichenization in chlorophyte algae.</title>
        <authorList>
            <person name="Puginier C."/>
            <person name="Libourel C."/>
            <person name="Otte J."/>
            <person name="Skaloud P."/>
            <person name="Haon M."/>
            <person name="Grisel S."/>
            <person name="Petersen M."/>
            <person name="Berrin J.G."/>
            <person name="Delaux P.M."/>
            <person name="Dal Grande F."/>
            <person name="Keller J."/>
        </authorList>
    </citation>
    <scope>NUCLEOTIDE SEQUENCE [LARGE SCALE GENOMIC DNA]</scope>
    <source>
        <strain evidence="2 3">SAG 2043</strain>
    </source>
</reference>
<evidence type="ECO:0000313" key="3">
    <source>
        <dbReference type="Proteomes" id="UP001489004"/>
    </source>
</evidence>